<proteinExistence type="inferred from homology"/>
<dbReference type="Proteomes" id="UP000223968">
    <property type="component" value="Unassembled WGS sequence"/>
</dbReference>
<dbReference type="OrthoDB" id="414698at2759"/>
<dbReference type="InterPro" id="IPR029058">
    <property type="entry name" value="AB_hydrolase_fold"/>
</dbReference>
<evidence type="ECO:0000256" key="1">
    <source>
        <dbReference type="ARBA" id="ARBA00005863"/>
    </source>
</evidence>
<dbReference type="PANTHER" id="PTHR48070:SF3">
    <property type="entry name" value="ESTERASE DBAE-RELATED"/>
    <property type="match status" value="1"/>
</dbReference>
<name>A0A2B7XPV6_9EURO</name>
<organism evidence="5 6">
    <name type="scientific">Helicocarpus griseus UAMH5409</name>
    <dbReference type="NCBI Taxonomy" id="1447875"/>
    <lineage>
        <taxon>Eukaryota</taxon>
        <taxon>Fungi</taxon>
        <taxon>Dikarya</taxon>
        <taxon>Ascomycota</taxon>
        <taxon>Pezizomycotina</taxon>
        <taxon>Eurotiomycetes</taxon>
        <taxon>Eurotiomycetidae</taxon>
        <taxon>Onygenales</taxon>
        <taxon>Ajellomycetaceae</taxon>
        <taxon>Helicocarpus</taxon>
    </lineage>
</organism>
<dbReference type="GO" id="GO:0044550">
    <property type="term" value="P:secondary metabolite biosynthetic process"/>
    <property type="evidence" value="ECO:0007669"/>
    <property type="project" value="TreeGrafter"/>
</dbReference>
<feature type="domain" description="Serine hydrolase" evidence="4">
    <location>
        <begin position="30"/>
        <end position="282"/>
    </location>
</feature>
<dbReference type="AlphaFoldDB" id="A0A2B7XPV6"/>
<gene>
    <name evidence="5" type="ORF">AJ79_03382</name>
</gene>
<keyword evidence="6" id="KW-1185">Reference proteome</keyword>
<evidence type="ECO:0000313" key="6">
    <source>
        <dbReference type="Proteomes" id="UP000223968"/>
    </source>
</evidence>
<dbReference type="EMBL" id="PDNB01000041">
    <property type="protein sequence ID" value="PGH13814.1"/>
    <property type="molecule type" value="Genomic_DNA"/>
</dbReference>
<evidence type="ECO:0000313" key="5">
    <source>
        <dbReference type="EMBL" id="PGH13814.1"/>
    </source>
</evidence>
<accession>A0A2B7XPV6</accession>
<feature type="compositionally biased region" description="Basic and acidic residues" evidence="3">
    <location>
        <begin position="1"/>
        <end position="10"/>
    </location>
</feature>
<dbReference type="GO" id="GO:0016787">
    <property type="term" value="F:hydrolase activity"/>
    <property type="evidence" value="ECO:0007669"/>
    <property type="project" value="UniProtKB-KW"/>
</dbReference>
<dbReference type="GO" id="GO:0005737">
    <property type="term" value="C:cytoplasm"/>
    <property type="evidence" value="ECO:0007669"/>
    <property type="project" value="TreeGrafter"/>
</dbReference>
<reference evidence="5 6" key="1">
    <citation type="submission" date="2017-10" db="EMBL/GenBank/DDBJ databases">
        <title>Comparative genomics in systemic dimorphic fungi from Ajellomycetaceae.</title>
        <authorList>
            <person name="Munoz J.F."/>
            <person name="Mcewen J.G."/>
            <person name="Clay O.K."/>
            <person name="Cuomo C.A."/>
        </authorList>
    </citation>
    <scope>NUCLEOTIDE SEQUENCE [LARGE SCALE GENOMIC DNA]</scope>
    <source>
        <strain evidence="5 6">UAMH5409</strain>
    </source>
</reference>
<protein>
    <recommendedName>
        <fullName evidence="4">Serine hydrolase domain-containing protein</fullName>
    </recommendedName>
</protein>
<evidence type="ECO:0000259" key="4">
    <source>
        <dbReference type="Pfam" id="PF03959"/>
    </source>
</evidence>
<keyword evidence="2" id="KW-0378">Hydrolase</keyword>
<dbReference type="GO" id="GO:0005634">
    <property type="term" value="C:nucleus"/>
    <property type="evidence" value="ECO:0007669"/>
    <property type="project" value="TreeGrafter"/>
</dbReference>
<dbReference type="SUPFAM" id="SSF53474">
    <property type="entry name" value="alpha/beta-Hydrolases"/>
    <property type="match status" value="1"/>
</dbReference>
<comment type="caution">
    <text evidence="5">The sequence shown here is derived from an EMBL/GenBank/DDBJ whole genome shotgun (WGS) entry which is preliminary data.</text>
</comment>
<dbReference type="STRING" id="1447875.A0A2B7XPV6"/>
<dbReference type="Pfam" id="PF03959">
    <property type="entry name" value="FSH1"/>
    <property type="match status" value="1"/>
</dbReference>
<sequence>MSAAAVDRHPRTPRPSLSLSPSSLQSLSLPRIICLHGGGTNARIFHAQCRAIREHLAPYFRLVFAEAPYLASSVGGPDVKLVYPESEWGCYRSWLPAGFPLLSASTVVVVGSEVVDHIDEYLAAAMSEDDALGGTGKWVGLLGFSQGAKMAGSLLLRSQTIRHQEPKSADISSISTTPPARTIPWKFAVLIAGRAPLIDLLLPLHPNHKDQDAYPIADSNNVQNPPVREFLQLPTVHVHGLGDPSLSMHRDLLYWYRDKSTTRLVEWDGDHRVPIKSTDVSAVVTEILQVAREVGISLLAKFSH</sequence>
<feature type="region of interest" description="Disordered" evidence="3">
    <location>
        <begin position="1"/>
        <end position="22"/>
    </location>
</feature>
<dbReference type="InterPro" id="IPR050593">
    <property type="entry name" value="LovG"/>
</dbReference>
<dbReference type="InterPro" id="IPR005645">
    <property type="entry name" value="FSH-like_dom"/>
</dbReference>
<evidence type="ECO:0000256" key="2">
    <source>
        <dbReference type="ARBA" id="ARBA00022801"/>
    </source>
</evidence>
<comment type="similarity">
    <text evidence="1">Belongs to the LovG family.</text>
</comment>
<evidence type="ECO:0000256" key="3">
    <source>
        <dbReference type="SAM" id="MobiDB-lite"/>
    </source>
</evidence>
<dbReference type="PANTHER" id="PTHR48070">
    <property type="entry name" value="ESTERASE OVCA2"/>
    <property type="match status" value="1"/>
</dbReference>
<dbReference type="Gene3D" id="3.40.50.1820">
    <property type="entry name" value="alpha/beta hydrolase"/>
    <property type="match status" value="1"/>
</dbReference>